<feature type="transmembrane region" description="Helical" evidence="6">
    <location>
        <begin position="120"/>
        <end position="142"/>
    </location>
</feature>
<keyword evidence="5 6" id="KW-0472">Membrane</keyword>
<dbReference type="RefSeq" id="WP_235020610.1">
    <property type="nucleotide sequence ID" value="NZ_CABWNB010000002.1"/>
</dbReference>
<keyword evidence="4 6" id="KW-1133">Transmembrane helix</keyword>
<evidence type="ECO:0000256" key="4">
    <source>
        <dbReference type="ARBA" id="ARBA00022989"/>
    </source>
</evidence>
<evidence type="ECO:0000256" key="6">
    <source>
        <dbReference type="SAM" id="Phobius"/>
    </source>
</evidence>
<feature type="transmembrane region" description="Helical" evidence="6">
    <location>
        <begin position="204"/>
        <end position="225"/>
    </location>
</feature>
<dbReference type="Proteomes" id="UP000591941">
    <property type="component" value="Unassembled WGS sequence"/>
</dbReference>
<dbReference type="GO" id="GO:0005886">
    <property type="term" value="C:plasma membrane"/>
    <property type="evidence" value="ECO:0007669"/>
    <property type="project" value="UniProtKB-SubCell"/>
</dbReference>
<dbReference type="GeneID" id="93486119"/>
<dbReference type="GO" id="GO:0015658">
    <property type="term" value="F:branched-chain amino acid transmembrane transporter activity"/>
    <property type="evidence" value="ECO:0007669"/>
    <property type="project" value="InterPro"/>
</dbReference>
<name>A0A841R224_9FIRM</name>
<dbReference type="PANTHER" id="PTHR30482">
    <property type="entry name" value="HIGH-AFFINITY BRANCHED-CHAIN AMINO ACID TRANSPORT SYSTEM PERMEASE"/>
    <property type="match status" value="1"/>
</dbReference>
<dbReference type="CDD" id="cd06581">
    <property type="entry name" value="TM_PBP1_LivM_like"/>
    <property type="match status" value="1"/>
</dbReference>
<organism evidence="7 8">
    <name type="scientific">Negativicoccus succinicivorans</name>
    <dbReference type="NCBI Taxonomy" id="620903"/>
    <lineage>
        <taxon>Bacteria</taxon>
        <taxon>Bacillati</taxon>
        <taxon>Bacillota</taxon>
        <taxon>Negativicutes</taxon>
        <taxon>Veillonellales</taxon>
        <taxon>Veillonellaceae</taxon>
        <taxon>Negativicoccus</taxon>
    </lineage>
</organism>
<feature type="transmembrane region" description="Helical" evidence="6">
    <location>
        <begin position="154"/>
        <end position="170"/>
    </location>
</feature>
<feature type="transmembrane region" description="Helical" evidence="6">
    <location>
        <begin position="12"/>
        <end position="28"/>
    </location>
</feature>
<reference evidence="7 8" key="1">
    <citation type="submission" date="2020-08" db="EMBL/GenBank/DDBJ databases">
        <title>Genomic Encyclopedia of Type Strains, Phase IV (KMG-IV): sequencing the most valuable type-strain genomes for metagenomic binning, comparative biology and taxonomic classification.</title>
        <authorList>
            <person name="Goeker M."/>
        </authorList>
    </citation>
    <scope>NUCLEOTIDE SEQUENCE [LARGE SCALE GENOMIC DNA]</scope>
    <source>
        <strain evidence="7 8">DSM 21255</strain>
    </source>
</reference>
<evidence type="ECO:0000256" key="1">
    <source>
        <dbReference type="ARBA" id="ARBA00004651"/>
    </source>
</evidence>
<evidence type="ECO:0000256" key="5">
    <source>
        <dbReference type="ARBA" id="ARBA00023136"/>
    </source>
</evidence>
<dbReference type="AlphaFoldDB" id="A0A841R224"/>
<comment type="subcellular location">
    <subcellularLocation>
        <location evidence="1">Cell membrane</location>
        <topology evidence="1">Multi-pass membrane protein</topology>
    </subcellularLocation>
</comment>
<keyword evidence="8" id="KW-1185">Reference proteome</keyword>
<feature type="transmembrane region" description="Helical" evidence="6">
    <location>
        <begin position="40"/>
        <end position="57"/>
    </location>
</feature>
<evidence type="ECO:0000313" key="8">
    <source>
        <dbReference type="Proteomes" id="UP000591941"/>
    </source>
</evidence>
<keyword evidence="3 6" id="KW-0812">Transmembrane</keyword>
<feature type="transmembrane region" description="Helical" evidence="6">
    <location>
        <begin position="92"/>
        <end position="113"/>
    </location>
</feature>
<accession>A0A841R224</accession>
<comment type="caution">
    <text evidence="7">The sequence shown here is derived from an EMBL/GenBank/DDBJ whole genome shotgun (WGS) entry which is preliminary data.</text>
</comment>
<dbReference type="InterPro" id="IPR001851">
    <property type="entry name" value="ABC_transp_permease"/>
</dbReference>
<gene>
    <name evidence="7" type="ORF">HNR45_000836</name>
</gene>
<dbReference type="Pfam" id="PF02653">
    <property type="entry name" value="BPD_transp_2"/>
    <property type="match status" value="1"/>
</dbReference>
<dbReference type="PANTHER" id="PTHR30482:SF10">
    <property type="entry name" value="HIGH-AFFINITY BRANCHED-CHAIN AMINO ACID TRANSPORT PROTEIN BRAE"/>
    <property type="match status" value="1"/>
</dbReference>
<dbReference type="InterPro" id="IPR043428">
    <property type="entry name" value="LivM-like"/>
</dbReference>
<protein>
    <submittedName>
        <fullName evidence="7">Branched-chain amino acid transport system permease protein</fullName>
    </submittedName>
</protein>
<evidence type="ECO:0000313" key="7">
    <source>
        <dbReference type="EMBL" id="MBB6477803.1"/>
    </source>
</evidence>
<evidence type="ECO:0000256" key="3">
    <source>
        <dbReference type="ARBA" id="ARBA00022692"/>
    </source>
</evidence>
<evidence type="ECO:0000256" key="2">
    <source>
        <dbReference type="ARBA" id="ARBA00022475"/>
    </source>
</evidence>
<proteinExistence type="predicted"/>
<feature type="transmembrane region" description="Helical" evidence="6">
    <location>
        <begin position="278"/>
        <end position="297"/>
    </location>
</feature>
<dbReference type="EMBL" id="JACHHI010000003">
    <property type="protein sequence ID" value="MBB6477803.1"/>
    <property type="molecule type" value="Genomic_DNA"/>
</dbReference>
<sequence>MMIAKKRKYDALWWVLALALYAVFYFLVEEKVLPNFWRLQVVVIAINIIMAASLNLINGITGQFSLGHAGFMAVGAYVSAVGTVFYDWPFALSLLAGGLAAAAIGFLIGIPTLRLDGDYLAIATLGMGEIIRVCILNIEAIGGASGMTGIPKETTFSWVFLMMLVTLYVLKNMINSTYGRGCISVRENAIAAEAMGIHTTRYKVLAFTIGALFAGLAGGLFSHYFSIAHPSSFTFLKSYDYLTMVVLGGLGSMTGSVVGAVMLTFLTAALSDYPEFRMIIYALMLILLMMFRPRGLFGNQELTSFLPKWGKGGDRHGALRND</sequence>
<feature type="transmembrane region" description="Helical" evidence="6">
    <location>
        <begin position="69"/>
        <end position="86"/>
    </location>
</feature>
<keyword evidence="2" id="KW-1003">Cell membrane</keyword>
<feature type="transmembrane region" description="Helical" evidence="6">
    <location>
        <begin position="245"/>
        <end position="266"/>
    </location>
</feature>